<evidence type="ECO:0000256" key="6">
    <source>
        <dbReference type="ARBA" id="ARBA00022679"/>
    </source>
</evidence>
<dbReference type="PANTHER" id="PTHR10859">
    <property type="entry name" value="GLYCOSYL TRANSFERASE"/>
    <property type="match status" value="1"/>
</dbReference>
<dbReference type="InterPro" id="IPR035518">
    <property type="entry name" value="DPG_synthase"/>
</dbReference>
<dbReference type="STRING" id="7574.A0A1S3KF25"/>
<evidence type="ECO:0000256" key="12">
    <source>
        <dbReference type="ARBA" id="ARBA00045097"/>
    </source>
</evidence>
<evidence type="ECO:0000256" key="8">
    <source>
        <dbReference type="ARBA" id="ARBA00022824"/>
    </source>
</evidence>
<keyword evidence="10 14" id="KW-1133">Transmembrane helix</keyword>
<comment type="subcellular location">
    <subcellularLocation>
        <location evidence="1">Endoplasmic reticulum membrane</location>
        <topology evidence="1">Single-pass membrane protein</topology>
    </subcellularLocation>
</comment>
<proteinExistence type="inferred from homology"/>
<keyword evidence="7 14" id="KW-0812">Transmembrane</keyword>
<dbReference type="InterPro" id="IPR001173">
    <property type="entry name" value="Glyco_trans_2-like"/>
</dbReference>
<dbReference type="InterPro" id="IPR029044">
    <property type="entry name" value="Nucleotide-diphossugar_trans"/>
</dbReference>
<dbReference type="Gene3D" id="3.90.550.10">
    <property type="entry name" value="Spore Coat Polysaccharide Biosynthesis Protein SpsA, Chain A"/>
    <property type="match status" value="1"/>
</dbReference>
<accession>A0A1S3KF25</accession>
<evidence type="ECO:0000256" key="4">
    <source>
        <dbReference type="ARBA" id="ARBA00012583"/>
    </source>
</evidence>
<evidence type="ECO:0000256" key="2">
    <source>
        <dbReference type="ARBA" id="ARBA00004922"/>
    </source>
</evidence>
<protein>
    <recommendedName>
        <fullName evidence="13">Dolichyl-phosphate beta-glucosyltransferase</fullName>
        <ecNumber evidence="4">2.4.1.117</ecNumber>
    </recommendedName>
</protein>
<gene>
    <name evidence="17" type="primary">LOC106181301</name>
</gene>
<dbReference type="Pfam" id="PF00535">
    <property type="entry name" value="Glycos_transf_2"/>
    <property type="match status" value="1"/>
</dbReference>
<evidence type="ECO:0000256" key="11">
    <source>
        <dbReference type="ARBA" id="ARBA00023136"/>
    </source>
</evidence>
<reference evidence="17" key="1">
    <citation type="submission" date="2025-08" db="UniProtKB">
        <authorList>
            <consortium name="RefSeq"/>
        </authorList>
    </citation>
    <scope>IDENTIFICATION</scope>
    <source>
        <tissue evidence="17">Gonads</tissue>
    </source>
</reference>
<dbReference type="GO" id="GO:0006487">
    <property type="term" value="P:protein N-linked glycosylation"/>
    <property type="evidence" value="ECO:0007669"/>
    <property type="project" value="TreeGrafter"/>
</dbReference>
<name>A0A1S3KF25_LINAN</name>
<evidence type="ECO:0000313" key="17">
    <source>
        <dbReference type="RefSeq" id="XP_013421087.1"/>
    </source>
</evidence>
<dbReference type="InParanoid" id="A0A1S3KF25"/>
<dbReference type="AlphaFoldDB" id="A0A1S3KF25"/>
<evidence type="ECO:0000256" key="7">
    <source>
        <dbReference type="ARBA" id="ARBA00022692"/>
    </source>
</evidence>
<keyword evidence="11 14" id="KW-0472">Membrane</keyword>
<evidence type="ECO:0000256" key="9">
    <source>
        <dbReference type="ARBA" id="ARBA00022968"/>
    </source>
</evidence>
<comment type="catalytic activity">
    <reaction evidence="12">
        <text>a di-trans,poly-cis-dolichyl phosphate + UDP-alpha-D-glucose = a di-trans,poly-cis-dolichyl beta-D-glucosyl phosphate + UDP</text>
        <dbReference type="Rhea" id="RHEA:15401"/>
        <dbReference type="Rhea" id="RHEA-COMP:19498"/>
        <dbReference type="Rhea" id="RHEA-COMP:19502"/>
        <dbReference type="ChEBI" id="CHEBI:57525"/>
        <dbReference type="ChEBI" id="CHEBI:57683"/>
        <dbReference type="ChEBI" id="CHEBI:58223"/>
        <dbReference type="ChEBI" id="CHEBI:58885"/>
        <dbReference type="EC" id="2.4.1.117"/>
    </reaction>
    <physiologicalReaction direction="left-to-right" evidence="12">
        <dbReference type="Rhea" id="RHEA:15402"/>
    </physiologicalReaction>
</comment>
<comment type="similarity">
    <text evidence="3">Belongs to the glycosyltransferase 2 family.</text>
</comment>
<dbReference type="FunCoup" id="A0A1S3KF25">
    <property type="interactions" value="2337"/>
</dbReference>
<evidence type="ECO:0000256" key="3">
    <source>
        <dbReference type="ARBA" id="ARBA00006739"/>
    </source>
</evidence>
<evidence type="ECO:0000256" key="10">
    <source>
        <dbReference type="ARBA" id="ARBA00022989"/>
    </source>
</evidence>
<dbReference type="OrthoDB" id="3784at2759"/>
<dbReference type="GO" id="GO:0004581">
    <property type="term" value="F:dolichyl-phosphate beta-glucosyltransferase activity"/>
    <property type="evidence" value="ECO:0007669"/>
    <property type="project" value="UniProtKB-EC"/>
</dbReference>
<evidence type="ECO:0000259" key="15">
    <source>
        <dbReference type="Pfam" id="PF00535"/>
    </source>
</evidence>
<sequence length="323" mass="36610">MDLWQLFAVLLLLAIVVFSVASVVIYVTSIPMAKVQHYESEKYFLDPKKDDSKVLFPSIHDPASVDLSVIVPAYNEEERLPVMLDETLEFLGKRQQTKPSFKYEIIVVDDGSSDKTTEVAMGYCARNGTEKLRVLTLAKNRGKGGAIRLGMLRARGKHLLFADADAATKFSDLEKLENSINSLTKDGSEMAVVCGSRAHLQDEAVATRSFFRTILMYGFHILVWFLVKGIKDTQCGFKLLTRQAAVIIFTNLHVERWAFDVDMLYIANSLNMKISEVAVNWHEVEGSKIIPFWSWLQMAKDLLLIWMRYTMGAWQIDAKVKAE</sequence>
<keyword evidence="6" id="KW-0808">Transferase</keyword>
<dbReference type="Proteomes" id="UP000085678">
    <property type="component" value="Unplaced"/>
</dbReference>
<dbReference type="KEGG" id="lak:106181301"/>
<evidence type="ECO:0000256" key="14">
    <source>
        <dbReference type="SAM" id="Phobius"/>
    </source>
</evidence>
<keyword evidence="16" id="KW-1185">Reference proteome</keyword>
<evidence type="ECO:0000256" key="1">
    <source>
        <dbReference type="ARBA" id="ARBA00004389"/>
    </source>
</evidence>
<dbReference type="PANTHER" id="PTHR10859:SF91">
    <property type="entry name" value="DOLICHYL-PHOSPHATE BETA-GLUCOSYLTRANSFERASE"/>
    <property type="match status" value="1"/>
</dbReference>
<dbReference type="FunFam" id="3.90.550.10:FF:000068">
    <property type="entry name" value="ALG5, dolichyl-phosphate beta-glucosyltransferase"/>
    <property type="match status" value="1"/>
</dbReference>
<evidence type="ECO:0000256" key="13">
    <source>
        <dbReference type="ARBA" id="ARBA00070518"/>
    </source>
</evidence>
<dbReference type="CDD" id="cd04188">
    <property type="entry name" value="DPG_synthase"/>
    <property type="match status" value="1"/>
</dbReference>
<evidence type="ECO:0000256" key="5">
    <source>
        <dbReference type="ARBA" id="ARBA00022676"/>
    </source>
</evidence>
<keyword evidence="8" id="KW-0256">Endoplasmic reticulum</keyword>
<organism evidence="16 17">
    <name type="scientific">Lingula anatina</name>
    <name type="common">Brachiopod</name>
    <name type="synonym">Lingula unguis</name>
    <dbReference type="NCBI Taxonomy" id="7574"/>
    <lineage>
        <taxon>Eukaryota</taxon>
        <taxon>Metazoa</taxon>
        <taxon>Spiralia</taxon>
        <taxon>Lophotrochozoa</taxon>
        <taxon>Brachiopoda</taxon>
        <taxon>Linguliformea</taxon>
        <taxon>Lingulata</taxon>
        <taxon>Lingulida</taxon>
        <taxon>Linguloidea</taxon>
        <taxon>Lingulidae</taxon>
        <taxon>Lingula</taxon>
    </lineage>
</organism>
<dbReference type="RefSeq" id="XP_013421087.1">
    <property type="nucleotide sequence ID" value="XM_013565633.2"/>
</dbReference>
<keyword evidence="9" id="KW-0735">Signal-anchor</keyword>
<evidence type="ECO:0000313" key="16">
    <source>
        <dbReference type="Proteomes" id="UP000085678"/>
    </source>
</evidence>
<dbReference type="SUPFAM" id="SSF53448">
    <property type="entry name" value="Nucleotide-diphospho-sugar transferases"/>
    <property type="match status" value="1"/>
</dbReference>
<feature type="domain" description="Glycosyltransferase 2-like" evidence="15">
    <location>
        <begin position="68"/>
        <end position="187"/>
    </location>
</feature>
<dbReference type="OMA" id="HMVNTDA"/>
<dbReference type="EC" id="2.4.1.117" evidence="4"/>
<keyword evidence="5" id="KW-0328">Glycosyltransferase</keyword>
<dbReference type="GO" id="GO:0005789">
    <property type="term" value="C:endoplasmic reticulum membrane"/>
    <property type="evidence" value="ECO:0007669"/>
    <property type="project" value="UniProtKB-SubCell"/>
</dbReference>
<comment type="pathway">
    <text evidence="2">Protein modification; protein glycosylation.</text>
</comment>
<feature type="transmembrane region" description="Helical" evidence="14">
    <location>
        <begin position="6"/>
        <end position="27"/>
    </location>
</feature>
<dbReference type="GeneID" id="106181301"/>